<proteinExistence type="predicted"/>
<dbReference type="Proteomes" id="UP000177685">
    <property type="component" value="Unassembled WGS sequence"/>
</dbReference>
<dbReference type="Pfam" id="PF00404">
    <property type="entry name" value="Dockerin_1"/>
    <property type="match status" value="1"/>
</dbReference>
<feature type="compositionally biased region" description="Pro residues" evidence="1">
    <location>
        <begin position="498"/>
        <end position="520"/>
    </location>
</feature>
<dbReference type="EMBL" id="MHCD01000041">
    <property type="protein sequence ID" value="OGY13147.1"/>
    <property type="molecule type" value="Genomic_DNA"/>
</dbReference>
<feature type="domain" description="Dockerin" evidence="2">
    <location>
        <begin position="532"/>
        <end position="589"/>
    </location>
</feature>
<reference evidence="3 4" key="1">
    <citation type="journal article" date="2016" name="Nat. Commun.">
        <title>Thousands of microbial genomes shed light on interconnected biogeochemical processes in an aquifer system.</title>
        <authorList>
            <person name="Anantharaman K."/>
            <person name="Brown C.T."/>
            <person name="Hug L.A."/>
            <person name="Sharon I."/>
            <person name="Castelle C.J."/>
            <person name="Probst A.J."/>
            <person name="Thomas B.C."/>
            <person name="Singh A."/>
            <person name="Wilkins M.J."/>
            <person name="Karaoz U."/>
            <person name="Brodie E.L."/>
            <person name="Williams K.H."/>
            <person name="Hubbard S.S."/>
            <person name="Banfield J.F."/>
        </authorList>
    </citation>
    <scope>NUCLEOTIDE SEQUENCE [LARGE SCALE GENOMIC DNA]</scope>
</reference>
<comment type="caution">
    <text evidence="3">The sequence shown here is derived from an EMBL/GenBank/DDBJ whole genome shotgun (WGS) entry which is preliminary data.</text>
</comment>
<dbReference type="InterPro" id="IPR016134">
    <property type="entry name" value="Dockerin_dom"/>
</dbReference>
<organism evidence="3 4">
    <name type="scientific">Candidatus Blackburnbacteria bacterium RIFCSPLOWO2_01_FULL_41_27</name>
    <dbReference type="NCBI Taxonomy" id="1797520"/>
    <lineage>
        <taxon>Bacteria</taxon>
        <taxon>Candidatus Blackburniibacteriota</taxon>
    </lineage>
</organism>
<evidence type="ECO:0000313" key="4">
    <source>
        <dbReference type="Proteomes" id="UP000177685"/>
    </source>
</evidence>
<accession>A0A1G1VCW2</accession>
<name>A0A1G1VCW2_9BACT</name>
<dbReference type="GO" id="GO:0000272">
    <property type="term" value="P:polysaccharide catabolic process"/>
    <property type="evidence" value="ECO:0007669"/>
    <property type="project" value="InterPro"/>
</dbReference>
<evidence type="ECO:0000259" key="2">
    <source>
        <dbReference type="PROSITE" id="PS51766"/>
    </source>
</evidence>
<dbReference type="GO" id="GO:0004553">
    <property type="term" value="F:hydrolase activity, hydrolyzing O-glycosyl compounds"/>
    <property type="evidence" value="ECO:0007669"/>
    <property type="project" value="InterPro"/>
</dbReference>
<dbReference type="InterPro" id="IPR017853">
    <property type="entry name" value="GH"/>
</dbReference>
<protein>
    <recommendedName>
        <fullName evidence="2">Dockerin domain-containing protein</fullName>
    </recommendedName>
</protein>
<feature type="compositionally biased region" description="Low complexity" evidence="1">
    <location>
        <begin position="521"/>
        <end position="530"/>
    </location>
</feature>
<dbReference type="InterPro" id="IPR036439">
    <property type="entry name" value="Dockerin_dom_sf"/>
</dbReference>
<evidence type="ECO:0000256" key="1">
    <source>
        <dbReference type="SAM" id="MobiDB-lite"/>
    </source>
</evidence>
<dbReference type="PANTHER" id="PTHR48148:SF2">
    <property type="entry name" value="PA14 DOMAIN-CONTAINING PROTEIN"/>
    <property type="match status" value="1"/>
</dbReference>
<dbReference type="InterPro" id="IPR002105">
    <property type="entry name" value="Dockerin_1_rpt"/>
</dbReference>
<feature type="region of interest" description="Disordered" evidence="1">
    <location>
        <begin position="498"/>
        <end position="540"/>
    </location>
</feature>
<dbReference type="Gene3D" id="3.20.20.80">
    <property type="entry name" value="Glycosidases"/>
    <property type="match status" value="1"/>
</dbReference>
<dbReference type="InterPro" id="IPR018247">
    <property type="entry name" value="EF_Hand_1_Ca_BS"/>
</dbReference>
<gene>
    <name evidence="3" type="ORF">A3A58_00860</name>
</gene>
<feature type="region of interest" description="Disordered" evidence="1">
    <location>
        <begin position="422"/>
        <end position="448"/>
    </location>
</feature>
<dbReference type="SUPFAM" id="SSF63446">
    <property type="entry name" value="Type I dockerin domain"/>
    <property type="match status" value="1"/>
</dbReference>
<dbReference type="AlphaFoldDB" id="A0A1G1VCW2"/>
<dbReference type="SUPFAM" id="SSF51445">
    <property type="entry name" value="(Trans)glycosidases"/>
    <property type="match status" value="1"/>
</dbReference>
<sequence>MINKLKRLDKLLSLAMVLVLIAGIAAGINLLGRQQNITPKALDSKVIRNGELYVNGQRTVLKTAVVLINAAVEDVRSYLPILKSKGYNAIKLNASWNFYDTNGDGSLDVDPGVTKLNALISEARSQNLFVILSLETYAVGGNAVPRGFFDLHPEAQAYNSDGQRAVDSEYSPNYGWDAAPIPSQFSPAYAEASHSFMRNILNNIDTAQILWFETTVEPQYIGNQHLDYSINARANYTATTGRTWPPDKNDTFWNQFRARQLASWINDYATVIRSIAGQDALVAADYLETGGGDMVNRLGDSNTYLQNLSGINIIQVNWHWGCNNGPCDFGYNNVAQYAAQKNWGIMEHMTISGELAPYCGQISQLLQHTINKGNKLGWEMVNARPTTSDGFTVYNNDWSPKCTAVELDNNWRQWFARLGVQPPSPSPSPVASPSLSPSPSPIVSPSPAETCADRNGICTNSAGFSANGQTLCSSINYHGLGLCPLVSYNLCSATCGPIPSPSPSPSPNPIPSPSPSPSPQASPVSIPSPSAATVRRGDVDGDGEVGVLDLGIIIEHFDEKPPRDLRADIDGDGEVSILDLGIVIEYFDR</sequence>
<dbReference type="PROSITE" id="PS51766">
    <property type="entry name" value="DOCKERIN"/>
    <property type="match status" value="1"/>
</dbReference>
<feature type="compositionally biased region" description="Pro residues" evidence="1">
    <location>
        <begin position="422"/>
        <end position="444"/>
    </location>
</feature>
<dbReference type="PROSITE" id="PS00018">
    <property type="entry name" value="EF_HAND_1"/>
    <property type="match status" value="2"/>
</dbReference>
<dbReference type="PANTHER" id="PTHR48148">
    <property type="entry name" value="KERATINOCYTE PROLINE-RICH PROTEIN"/>
    <property type="match status" value="1"/>
</dbReference>
<dbReference type="Gene3D" id="1.10.1330.10">
    <property type="entry name" value="Dockerin domain"/>
    <property type="match status" value="1"/>
</dbReference>
<evidence type="ECO:0000313" key="3">
    <source>
        <dbReference type="EMBL" id="OGY13147.1"/>
    </source>
</evidence>